<keyword evidence="2" id="KW-1185">Reference proteome</keyword>
<accession>A0A0R2JJ03</accession>
<dbReference type="Proteomes" id="UP000051673">
    <property type="component" value="Unassembled WGS sequence"/>
</dbReference>
<evidence type="ECO:0000313" key="1">
    <source>
        <dbReference type="EMBL" id="KRN77217.1"/>
    </source>
</evidence>
<organism evidence="1 2">
    <name type="scientific">Weissella minor</name>
    <dbReference type="NCBI Taxonomy" id="1620"/>
    <lineage>
        <taxon>Bacteria</taxon>
        <taxon>Bacillati</taxon>
        <taxon>Bacillota</taxon>
        <taxon>Bacilli</taxon>
        <taxon>Lactobacillales</taxon>
        <taxon>Lactobacillaceae</taxon>
        <taxon>Weissella</taxon>
    </lineage>
</organism>
<proteinExistence type="predicted"/>
<name>A0A0R2JJ03_9LACO</name>
<dbReference type="EMBL" id="JQCD01000023">
    <property type="protein sequence ID" value="KRN77217.1"/>
    <property type="molecule type" value="Genomic_DNA"/>
</dbReference>
<protein>
    <submittedName>
        <fullName evidence="1">Uncharacterized protein</fullName>
    </submittedName>
</protein>
<sequence>MDNINVRNISKIQEDKVLISFNYNDEEINFNGKVTYKGDIDTVNLQTAKPIILNKLKTILEEN</sequence>
<dbReference type="PATRIC" id="fig|1620.3.peg.64"/>
<dbReference type="AlphaFoldDB" id="A0A0R2JJ03"/>
<gene>
    <name evidence="1" type="ORF">IV67_GL000060</name>
</gene>
<reference evidence="1 2" key="1">
    <citation type="journal article" date="2015" name="Genome Announc.">
        <title>Expanding the biotechnology potential of lactobacilli through comparative genomics of 213 strains and associated genera.</title>
        <authorList>
            <person name="Sun Z."/>
            <person name="Harris H.M."/>
            <person name="McCann A."/>
            <person name="Guo C."/>
            <person name="Argimon S."/>
            <person name="Zhang W."/>
            <person name="Yang X."/>
            <person name="Jeffery I.B."/>
            <person name="Cooney J.C."/>
            <person name="Kagawa T.F."/>
            <person name="Liu W."/>
            <person name="Song Y."/>
            <person name="Salvetti E."/>
            <person name="Wrobel A."/>
            <person name="Rasinkangas P."/>
            <person name="Parkhill J."/>
            <person name="Rea M.C."/>
            <person name="O'Sullivan O."/>
            <person name="Ritari J."/>
            <person name="Douillard F.P."/>
            <person name="Paul Ross R."/>
            <person name="Yang R."/>
            <person name="Briner A.E."/>
            <person name="Felis G.E."/>
            <person name="de Vos W.M."/>
            <person name="Barrangou R."/>
            <person name="Klaenhammer T.R."/>
            <person name="Caufield P.W."/>
            <person name="Cui Y."/>
            <person name="Zhang H."/>
            <person name="O'Toole P.W."/>
        </authorList>
    </citation>
    <scope>NUCLEOTIDE SEQUENCE [LARGE SCALE GENOMIC DNA]</scope>
    <source>
        <strain evidence="1 2">DSM 20014</strain>
    </source>
</reference>
<evidence type="ECO:0000313" key="2">
    <source>
        <dbReference type="Proteomes" id="UP000051673"/>
    </source>
</evidence>
<comment type="caution">
    <text evidence="1">The sequence shown here is derived from an EMBL/GenBank/DDBJ whole genome shotgun (WGS) entry which is preliminary data.</text>
</comment>